<evidence type="ECO:0000313" key="2">
    <source>
        <dbReference type="EMBL" id="CAD2181908.1"/>
    </source>
</evidence>
<organism evidence="2 3">
    <name type="scientific">Meloidogyne enterolobii</name>
    <name type="common">Root-knot nematode worm</name>
    <name type="synonym">Meloidogyne mayaguensis</name>
    <dbReference type="NCBI Taxonomy" id="390850"/>
    <lineage>
        <taxon>Eukaryota</taxon>
        <taxon>Metazoa</taxon>
        <taxon>Ecdysozoa</taxon>
        <taxon>Nematoda</taxon>
        <taxon>Chromadorea</taxon>
        <taxon>Rhabditida</taxon>
        <taxon>Tylenchina</taxon>
        <taxon>Tylenchomorpha</taxon>
        <taxon>Tylenchoidea</taxon>
        <taxon>Meloidogynidae</taxon>
        <taxon>Meloidogyninae</taxon>
        <taxon>Meloidogyne</taxon>
    </lineage>
</organism>
<feature type="compositionally biased region" description="Low complexity" evidence="1">
    <location>
        <begin position="281"/>
        <end position="302"/>
    </location>
</feature>
<dbReference type="EMBL" id="CAJEWN010000415">
    <property type="protein sequence ID" value="CAD2181908.1"/>
    <property type="molecule type" value="Genomic_DNA"/>
</dbReference>
<name>A0A6V7W5B7_MELEN</name>
<dbReference type="Proteomes" id="UP000580250">
    <property type="component" value="Unassembled WGS sequence"/>
</dbReference>
<sequence>MDFSGGHVQALLNTIQNYPIRTSTPSNNADEIIDRFLQNYPQYANMDFSGGHVQALLNIIQNYPINPQQQPQHISLPPQPDLSLTLGRGRPQGGYIIPFDHQKGQNELRQRMVQYILQLPQEFRQDMTNYMHYLLMLLPKPQTPQHTQTTSEGDQAVPADPPLTLLSIDTLNFLHDLDNLEFYGTYRNRHNEFIIRSGLRSLLRQYIFSRLNEYQVDGFGNVSKRPPQQQQHHQQPYQQPYQQFYQQPPHQPPQQHFPSFPHVGRAQTGIRLQERPQAQYQQLHHPSHQQQPSQRPRMMLQPHPNPAFDNRGKLPTIEEASERHSSDSDDITLRSCLDRIMLLTEIYKAF</sequence>
<feature type="region of interest" description="Disordered" evidence="1">
    <location>
        <begin position="219"/>
        <end position="239"/>
    </location>
</feature>
<gene>
    <name evidence="2" type="ORF">MENT_LOCUS34085</name>
</gene>
<evidence type="ECO:0000313" key="3">
    <source>
        <dbReference type="Proteomes" id="UP000580250"/>
    </source>
</evidence>
<feature type="region of interest" description="Disordered" evidence="1">
    <location>
        <begin position="277"/>
        <end position="313"/>
    </location>
</feature>
<reference evidence="2 3" key="1">
    <citation type="submission" date="2020-08" db="EMBL/GenBank/DDBJ databases">
        <authorList>
            <person name="Koutsovoulos G."/>
            <person name="Danchin GJ E."/>
        </authorList>
    </citation>
    <scope>NUCLEOTIDE SEQUENCE [LARGE SCALE GENOMIC DNA]</scope>
</reference>
<protein>
    <submittedName>
        <fullName evidence="2">Uncharacterized protein</fullName>
    </submittedName>
</protein>
<dbReference type="AlphaFoldDB" id="A0A6V7W5B7"/>
<accession>A0A6V7W5B7</accession>
<evidence type="ECO:0000256" key="1">
    <source>
        <dbReference type="SAM" id="MobiDB-lite"/>
    </source>
</evidence>
<proteinExistence type="predicted"/>
<feature type="compositionally biased region" description="Low complexity" evidence="1">
    <location>
        <begin position="226"/>
        <end position="239"/>
    </location>
</feature>
<comment type="caution">
    <text evidence="2">The sequence shown here is derived from an EMBL/GenBank/DDBJ whole genome shotgun (WGS) entry which is preliminary data.</text>
</comment>